<evidence type="ECO:0000313" key="1">
    <source>
        <dbReference type="EMBL" id="KAF3541038.1"/>
    </source>
</evidence>
<accession>A0A8S9QQQ6</accession>
<sequence length="201" mass="22488">MEPGCGRDFCKACNQSFAYSSGTKVAGTSHLKHHIDKGTCPALLQHTHDNNDNENGVEARALNERSVGLNASCSKDLLSLERVVKILGWLLSCQEEIMNFTGRTLVKSRQREERPLLLHLVTNPPSVRFKSHKREAGEMPSTLPADQDVVFTGGSRQKFHRRIETGASPADRDDKLYEDPWFFGGYIQSKALSLVEESFEL</sequence>
<gene>
    <name evidence="1" type="ORF">F2Q69_00021997</name>
</gene>
<dbReference type="AlphaFoldDB" id="A0A8S9QQQ6"/>
<dbReference type="EMBL" id="QGKX02001290">
    <property type="protein sequence ID" value="KAF3541038.1"/>
    <property type="molecule type" value="Genomic_DNA"/>
</dbReference>
<evidence type="ECO:0008006" key="3">
    <source>
        <dbReference type="Google" id="ProtNLM"/>
    </source>
</evidence>
<evidence type="ECO:0000313" key="2">
    <source>
        <dbReference type="Proteomes" id="UP000712600"/>
    </source>
</evidence>
<comment type="caution">
    <text evidence="1">The sequence shown here is derived from an EMBL/GenBank/DDBJ whole genome shotgun (WGS) entry which is preliminary data.</text>
</comment>
<proteinExistence type="predicted"/>
<dbReference type="Proteomes" id="UP000712600">
    <property type="component" value="Unassembled WGS sequence"/>
</dbReference>
<organism evidence="1 2">
    <name type="scientific">Brassica cretica</name>
    <name type="common">Mustard</name>
    <dbReference type="NCBI Taxonomy" id="69181"/>
    <lineage>
        <taxon>Eukaryota</taxon>
        <taxon>Viridiplantae</taxon>
        <taxon>Streptophyta</taxon>
        <taxon>Embryophyta</taxon>
        <taxon>Tracheophyta</taxon>
        <taxon>Spermatophyta</taxon>
        <taxon>Magnoliopsida</taxon>
        <taxon>eudicotyledons</taxon>
        <taxon>Gunneridae</taxon>
        <taxon>Pentapetalae</taxon>
        <taxon>rosids</taxon>
        <taxon>malvids</taxon>
        <taxon>Brassicales</taxon>
        <taxon>Brassicaceae</taxon>
        <taxon>Brassiceae</taxon>
        <taxon>Brassica</taxon>
    </lineage>
</organism>
<protein>
    <recommendedName>
        <fullName evidence="3">BED-type domain-containing protein</fullName>
    </recommendedName>
</protein>
<reference evidence="1" key="1">
    <citation type="submission" date="2019-12" db="EMBL/GenBank/DDBJ databases">
        <title>Genome sequencing and annotation of Brassica cretica.</title>
        <authorList>
            <person name="Studholme D.J."/>
            <person name="Sarris P."/>
        </authorList>
    </citation>
    <scope>NUCLEOTIDE SEQUENCE</scope>
    <source>
        <strain evidence="1">PFS-109/04</strain>
        <tissue evidence="1">Leaf</tissue>
    </source>
</reference>
<name>A0A8S9QQQ6_BRACR</name>